<protein>
    <submittedName>
        <fullName evidence="2">Uncharacterized protein</fullName>
    </submittedName>
</protein>
<proteinExistence type="predicted"/>
<evidence type="ECO:0000313" key="3">
    <source>
        <dbReference type="Proteomes" id="UP000654075"/>
    </source>
</evidence>
<dbReference type="Proteomes" id="UP000654075">
    <property type="component" value="Unassembled WGS sequence"/>
</dbReference>
<name>A0A813DNF8_POLGL</name>
<evidence type="ECO:0000313" key="2">
    <source>
        <dbReference type="EMBL" id="CAE8588035.1"/>
    </source>
</evidence>
<dbReference type="AlphaFoldDB" id="A0A813DNF8"/>
<feature type="region of interest" description="Disordered" evidence="1">
    <location>
        <begin position="385"/>
        <end position="405"/>
    </location>
</feature>
<reference evidence="2" key="1">
    <citation type="submission" date="2021-02" db="EMBL/GenBank/DDBJ databases">
        <authorList>
            <person name="Dougan E. K."/>
            <person name="Rhodes N."/>
            <person name="Thang M."/>
            <person name="Chan C."/>
        </authorList>
    </citation>
    <scope>NUCLEOTIDE SEQUENCE</scope>
</reference>
<sequence>MDEELRKQIEEFADSFILTGQEAPNGTRQLREDLFKKTMSADGIPGRKPYGLQTRMLELIGWKRLELNKMLRFGSVTETNFNSILRRCFVWKPMARFWDRDYLKDNYPDSHLDGIFPKCAELRTFLVSPAAIAANLRIQYGFEQKHSKELCRQMIENYVVLGGDEGMTEERMRFACGLKPRDKRQQTVSGPPDAFASGSQADRDEDTTALFKVHDFLVEQLLSESKSYFTFPYDWKMIQLPRDSPNVDKPTLLQLLASNNLLRTCGGKTTKAKDCKMPTINTKKTLDEICHRSPIIQDGSYPESFDIASIKSYVDGNPTRESNALVVIDFFDSVIKTVKKKGRGRPSAAMTQRLEEVNKMVAKLRKSEELCKQLLHMVQDPADGGVSAKRRRLTRKHSDDEPKKEFHAQHTNYKYVGLPTTRGRRYVVGTGAQSLSRRLQRVAFPHTMDLDQVNSVFVILDQLLDKLEISTVIPNDIRKVISDCAHRREQVCRDDLQTDISTGKQLLHSVLHGGLLKTPHESNVFLQKLQKASILRWLACSIMPDAYEFYCNQPDKKFPECTVLQHLRTIVEDHIMEALTDFIRYHPVQHLSLHFDGIRLNVDYRLNVDEPQDVEILMRLAENHIAEATGFLVQFKVKRHQYLSELINEHTVSKTKVDVPHIFLKRGNCIPLALAHITGEYQHIQTGLSDTDNRDNMYAASRFSRTYRQALTLTHCKLVPHTGFAIDADGVYLLHTDGDGSPHCIGVTVKDSKSSVIIWDGEEQFALPWSEFNLIVNSAIDASSFITFRVFLSADACIWPTDIDKADLETLLELQAGGTKASSTLKRPSASILKRPSSSSSSLPCEEMCSDSEECELDEFDATHPDDESVVVVDDKLLSLLKSEVSASTKLKKFSSVDRCSFCPWRKFSHIYPSASTSRIRDHIRKYHVVGKQYCCSGTKQLKVIIALYDNDVLLRQSPCKLLHRSAQLLREHVVPALDSTHNEIDRYIRMILDDKVVKFVNAESLKSMSLRRVGNLLYTQSFAEMLFQEIIVCNCKISAAIPRLLMHMHEAGCQLGNLLPVHTRYWWPIVEDIVMSPGVETLRLKLLDELESHTEYTAISVDATLRCCMPVMGQSNHRNAVLRLSDSAFDDTDSLRRVLSIKGRTGAVVALLPIVSEKAECVAQAIADNLTKKAKEQVKYSFCDNPSPKLCSALSDILPIFEGMCLDPVHLPITYEYSTWSASSCN</sequence>
<keyword evidence="3" id="KW-1185">Reference proteome</keyword>
<evidence type="ECO:0000256" key="1">
    <source>
        <dbReference type="SAM" id="MobiDB-lite"/>
    </source>
</evidence>
<feature type="region of interest" description="Disordered" evidence="1">
    <location>
        <begin position="180"/>
        <end position="202"/>
    </location>
</feature>
<comment type="caution">
    <text evidence="2">The sequence shown here is derived from an EMBL/GenBank/DDBJ whole genome shotgun (WGS) entry which is preliminary data.</text>
</comment>
<dbReference type="EMBL" id="CAJNNV010002899">
    <property type="protein sequence ID" value="CAE8588035.1"/>
    <property type="molecule type" value="Genomic_DNA"/>
</dbReference>
<organism evidence="2 3">
    <name type="scientific">Polarella glacialis</name>
    <name type="common">Dinoflagellate</name>
    <dbReference type="NCBI Taxonomy" id="89957"/>
    <lineage>
        <taxon>Eukaryota</taxon>
        <taxon>Sar</taxon>
        <taxon>Alveolata</taxon>
        <taxon>Dinophyceae</taxon>
        <taxon>Suessiales</taxon>
        <taxon>Suessiaceae</taxon>
        <taxon>Polarella</taxon>
    </lineage>
</organism>
<feature type="compositionally biased region" description="Basic and acidic residues" evidence="1">
    <location>
        <begin position="396"/>
        <end position="405"/>
    </location>
</feature>
<dbReference type="OrthoDB" id="430896at2759"/>
<gene>
    <name evidence="2" type="ORF">PGLA1383_LOCUS6853</name>
</gene>
<accession>A0A813DNF8</accession>